<evidence type="ECO:0000313" key="2">
    <source>
        <dbReference type="EMBL" id="GAA4309864.1"/>
    </source>
</evidence>
<feature type="transmembrane region" description="Helical" evidence="1">
    <location>
        <begin position="115"/>
        <end position="135"/>
    </location>
</feature>
<evidence type="ECO:0000256" key="1">
    <source>
        <dbReference type="SAM" id="Phobius"/>
    </source>
</evidence>
<keyword evidence="1" id="KW-1133">Transmembrane helix</keyword>
<dbReference type="RefSeq" id="WP_344978390.1">
    <property type="nucleotide sequence ID" value="NZ_BAABFN010000004.1"/>
</dbReference>
<evidence type="ECO:0000313" key="3">
    <source>
        <dbReference type="Proteomes" id="UP001501207"/>
    </source>
</evidence>
<proteinExistence type="predicted"/>
<keyword evidence="1" id="KW-0812">Transmembrane</keyword>
<comment type="caution">
    <text evidence="2">The sequence shown here is derived from an EMBL/GenBank/DDBJ whole genome shotgun (WGS) entry which is preliminary data.</text>
</comment>
<dbReference type="Proteomes" id="UP001501207">
    <property type="component" value="Unassembled WGS sequence"/>
</dbReference>
<gene>
    <name evidence="2" type="ORF">GCM10023143_17960</name>
</gene>
<dbReference type="EMBL" id="BAABFN010000004">
    <property type="protein sequence ID" value="GAA4309864.1"/>
    <property type="molecule type" value="Genomic_DNA"/>
</dbReference>
<name>A0ABP8FS62_9BACT</name>
<accession>A0ABP8FS62</accession>
<feature type="transmembrane region" description="Helical" evidence="1">
    <location>
        <begin position="12"/>
        <end position="32"/>
    </location>
</feature>
<reference evidence="3" key="1">
    <citation type="journal article" date="2019" name="Int. J. Syst. Evol. Microbiol.">
        <title>The Global Catalogue of Microorganisms (GCM) 10K type strain sequencing project: providing services to taxonomists for standard genome sequencing and annotation.</title>
        <authorList>
            <consortium name="The Broad Institute Genomics Platform"/>
            <consortium name="The Broad Institute Genome Sequencing Center for Infectious Disease"/>
            <person name="Wu L."/>
            <person name="Ma J."/>
        </authorList>
    </citation>
    <scope>NUCLEOTIDE SEQUENCE [LARGE SCALE GENOMIC DNA]</scope>
    <source>
        <strain evidence="3">JCM 17664</strain>
    </source>
</reference>
<protein>
    <submittedName>
        <fullName evidence="2">DUF1345 domain-containing protein</fullName>
    </submittedName>
</protein>
<keyword evidence="3" id="KW-1185">Reference proteome</keyword>
<feature type="transmembrane region" description="Helical" evidence="1">
    <location>
        <begin position="198"/>
        <end position="221"/>
    </location>
</feature>
<dbReference type="Pfam" id="PF07077">
    <property type="entry name" value="DUF1345"/>
    <property type="match status" value="1"/>
</dbReference>
<dbReference type="InterPro" id="IPR009781">
    <property type="entry name" value="DUF1345"/>
</dbReference>
<sequence length="226" mass="25560">MPSQKTYFINRLTAVQKLILSIGLGVIAYFIFPFSTVKALPHIMFAWDIFCVCLLVLTWITFYTTPVKAIRQQARRQDDSRVIIFFLVLIATCTSMLAVFLLLISQEDGSKDKAIQLPVAIACMLLSWFLVHTIFTSRYAHMYYADHATLPDQQAGGLEFPEEPKPDFVDFAYFSFTLGMTFQVSDVEISSRHIRRLALWHGLLSFGYNATIIALTVNIVAGLTQG</sequence>
<feature type="transmembrane region" description="Helical" evidence="1">
    <location>
        <begin position="44"/>
        <end position="62"/>
    </location>
</feature>
<organism evidence="2 3">
    <name type="scientific">Compostibacter hankyongensis</name>
    <dbReference type="NCBI Taxonomy" id="1007089"/>
    <lineage>
        <taxon>Bacteria</taxon>
        <taxon>Pseudomonadati</taxon>
        <taxon>Bacteroidota</taxon>
        <taxon>Chitinophagia</taxon>
        <taxon>Chitinophagales</taxon>
        <taxon>Chitinophagaceae</taxon>
        <taxon>Compostibacter</taxon>
    </lineage>
</organism>
<feature type="transmembrane region" description="Helical" evidence="1">
    <location>
        <begin position="82"/>
        <end position="103"/>
    </location>
</feature>
<keyword evidence="1" id="KW-0472">Membrane</keyword>